<reference evidence="2" key="1">
    <citation type="journal article" date="2023" name="IScience">
        <title>Live-bearing cockroach genome reveals convergent evolutionary mechanisms linked to viviparity in insects and beyond.</title>
        <authorList>
            <person name="Fouks B."/>
            <person name="Harrison M.C."/>
            <person name="Mikhailova A.A."/>
            <person name="Marchal E."/>
            <person name="English S."/>
            <person name="Carruthers M."/>
            <person name="Jennings E.C."/>
            <person name="Chiamaka E.L."/>
            <person name="Frigard R.A."/>
            <person name="Pippel M."/>
            <person name="Attardo G.M."/>
            <person name="Benoit J.B."/>
            <person name="Bornberg-Bauer E."/>
            <person name="Tobe S.S."/>
        </authorList>
    </citation>
    <scope>NUCLEOTIDE SEQUENCE</scope>
    <source>
        <strain evidence="2">Stay&amp;Tobe</strain>
    </source>
</reference>
<evidence type="ECO:0000256" key="1">
    <source>
        <dbReference type="SAM" id="MobiDB-lite"/>
    </source>
</evidence>
<feature type="compositionally biased region" description="Polar residues" evidence="1">
    <location>
        <begin position="103"/>
        <end position="123"/>
    </location>
</feature>
<dbReference type="AlphaFoldDB" id="A0AAD8E2W7"/>
<feature type="compositionally biased region" description="Polar residues" evidence="1">
    <location>
        <begin position="264"/>
        <end position="274"/>
    </location>
</feature>
<evidence type="ECO:0000313" key="3">
    <source>
        <dbReference type="Proteomes" id="UP001233999"/>
    </source>
</evidence>
<keyword evidence="3" id="KW-1185">Reference proteome</keyword>
<feature type="region of interest" description="Disordered" evidence="1">
    <location>
        <begin position="41"/>
        <end position="176"/>
    </location>
</feature>
<reference evidence="2" key="2">
    <citation type="submission" date="2023-05" db="EMBL/GenBank/DDBJ databases">
        <authorList>
            <person name="Fouks B."/>
        </authorList>
    </citation>
    <scope>NUCLEOTIDE SEQUENCE</scope>
    <source>
        <strain evidence="2">Stay&amp;Tobe</strain>
        <tissue evidence="2">Testes</tissue>
    </source>
</reference>
<sequence>VSSQSDVEATEEEVVPIVVTVSPNQQTAACDSVQQSAAVVPPFHYSPTSTSVSSSSRAQEDSHTRSLQKRIVEPTPRRSLRSKAKESLSISTNNRENSPKPDLSSTSLMDLQSVESPASSDNEIISPVRRVHPDVNLPLTFPQSKRKDESVPLPSDEPVSNDSKNSEDESKVNDDRERNIDAFNCERSNYELSLKVRKPRKMCSRLPFYIPSHKMDVHSFIAYFKKCVTERNAKILEFQKRSHKCIPWGDPVVVKPKSYASLEENNSGAESSSYAGVDQKNGVTSMQRRNLRNRRVLRSNRNNINIEEEEVEDNNDAFFDSLLDNKCSDDVEIKKKETVENTKTKCDWKMLWNVGEVDMMNREDSNDLFDSLLKQKSDDIEIIKKDETKNSE</sequence>
<feature type="compositionally biased region" description="Low complexity" evidence="1">
    <location>
        <begin position="46"/>
        <end position="56"/>
    </location>
</feature>
<dbReference type="EMBL" id="JASPKZ010010265">
    <property type="protein sequence ID" value="KAJ9574739.1"/>
    <property type="molecule type" value="Genomic_DNA"/>
</dbReference>
<feature type="region of interest" description="Disordered" evidence="1">
    <location>
        <begin position="264"/>
        <end position="291"/>
    </location>
</feature>
<name>A0AAD8E2W7_DIPPU</name>
<comment type="caution">
    <text evidence="2">The sequence shown here is derived from an EMBL/GenBank/DDBJ whole genome shotgun (WGS) entry which is preliminary data.</text>
</comment>
<feature type="compositionally biased region" description="Basic and acidic residues" evidence="1">
    <location>
        <begin position="58"/>
        <end position="76"/>
    </location>
</feature>
<organism evidence="2 3">
    <name type="scientific">Diploptera punctata</name>
    <name type="common">Pacific beetle cockroach</name>
    <dbReference type="NCBI Taxonomy" id="6984"/>
    <lineage>
        <taxon>Eukaryota</taxon>
        <taxon>Metazoa</taxon>
        <taxon>Ecdysozoa</taxon>
        <taxon>Arthropoda</taxon>
        <taxon>Hexapoda</taxon>
        <taxon>Insecta</taxon>
        <taxon>Pterygota</taxon>
        <taxon>Neoptera</taxon>
        <taxon>Polyneoptera</taxon>
        <taxon>Dictyoptera</taxon>
        <taxon>Blattodea</taxon>
        <taxon>Blaberoidea</taxon>
        <taxon>Blaberidae</taxon>
        <taxon>Diplopterinae</taxon>
        <taxon>Diploptera</taxon>
    </lineage>
</organism>
<feature type="non-terminal residue" evidence="2">
    <location>
        <position position="1"/>
    </location>
</feature>
<proteinExistence type="predicted"/>
<accession>A0AAD8E2W7</accession>
<dbReference type="Proteomes" id="UP001233999">
    <property type="component" value="Unassembled WGS sequence"/>
</dbReference>
<gene>
    <name evidence="2" type="ORF">L9F63_008109</name>
</gene>
<feature type="compositionally biased region" description="Basic and acidic residues" evidence="1">
    <location>
        <begin position="164"/>
        <end position="176"/>
    </location>
</feature>
<evidence type="ECO:0000313" key="2">
    <source>
        <dbReference type="EMBL" id="KAJ9574739.1"/>
    </source>
</evidence>
<protein>
    <submittedName>
        <fullName evidence="2">Uncharacterized protein</fullName>
    </submittedName>
</protein>